<name>A0ABN8N6T6_9CNID</name>
<gene>
    <name evidence="1" type="ORF">PLOB_00004667</name>
</gene>
<organism evidence="1 2">
    <name type="scientific">Porites lobata</name>
    <dbReference type="NCBI Taxonomy" id="104759"/>
    <lineage>
        <taxon>Eukaryota</taxon>
        <taxon>Metazoa</taxon>
        <taxon>Cnidaria</taxon>
        <taxon>Anthozoa</taxon>
        <taxon>Hexacorallia</taxon>
        <taxon>Scleractinia</taxon>
        <taxon>Fungiina</taxon>
        <taxon>Poritidae</taxon>
        <taxon>Porites</taxon>
    </lineage>
</organism>
<dbReference type="Proteomes" id="UP001159405">
    <property type="component" value="Unassembled WGS sequence"/>
</dbReference>
<keyword evidence="2" id="KW-1185">Reference proteome</keyword>
<comment type="caution">
    <text evidence="1">The sequence shown here is derived from an EMBL/GenBank/DDBJ whole genome shotgun (WGS) entry which is preliminary data.</text>
</comment>
<dbReference type="EMBL" id="CALNXK010000012">
    <property type="protein sequence ID" value="CAH3044374.1"/>
    <property type="molecule type" value="Genomic_DNA"/>
</dbReference>
<reference evidence="1 2" key="1">
    <citation type="submission" date="2022-05" db="EMBL/GenBank/DDBJ databases">
        <authorList>
            <consortium name="Genoscope - CEA"/>
            <person name="William W."/>
        </authorList>
    </citation>
    <scope>NUCLEOTIDE SEQUENCE [LARGE SCALE GENOMIC DNA]</scope>
</reference>
<evidence type="ECO:0000313" key="2">
    <source>
        <dbReference type="Proteomes" id="UP001159405"/>
    </source>
</evidence>
<evidence type="ECO:0000313" key="1">
    <source>
        <dbReference type="EMBL" id="CAH3044374.1"/>
    </source>
</evidence>
<sequence>MSNVCDSHLGAHGAYGKTMYYLWLRANDNAKGFDHRAFNPEWRCEPKPCKGNPTWNLGNEMWLGKEAGHDV</sequence>
<accession>A0ABN8N6T6</accession>
<protein>
    <submittedName>
        <fullName evidence="1">Uncharacterized protein</fullName>
    </submittedName>
</protein>
<proteinExistence type="predicted"/>